<feature type="compositionally biased region" description="Polar residues" evidence="3">
    <location>
        <begin position="282"/>
        <end position="310"/>
    </location>
</feature>
<evidence type="ECO:0000313" key="5">
    <source>
        <dbReference type="EMBL" id="KAJ3054862.1"/>
    </source>
</evidence>
<keyword evidence="6" id="KW-1185">Reference proteome</keyword>
<evidence type="ECO:0000256" key="2">
    <source>
        <dbReference type="ARBA" id="ARBA00023002"/>
    </source>
</evidence>
<evidence type="ECO:0000256" key="1">
    <source>
        <dbReference type="ARBA" id="ARBA00022982"/>
    </source>
</evidence>
<evidence type="ECO:0000256" key="3">
    <source>
        <dbReference type="SAM" id="MobiDB-lite"/>
    </source>
</evidence>
<feature type="compositionally biased region" description="Polar residues" evidence="3">
    <location>
        <begin position="472"/>
        <end position="484"/>
    </location>
</feature>
<dbReference type="InterPro" id="IPR017938">
    <property type="entry name" value="Riboflavin_synthase-like_b-brl"/>
</dbReference>
<dbReference type="CDD" id="cd06186">
    <property type="entry name" value="NOX_Duox_like_FAD_NADP"/>
    <property type="match status" value="1"/>
</dbReference>
<feature type="compositionally biased region" description="Polar residues" evidence="3">
    <location>
        <begin position="347"/>
        <end position="373"/>
    </location>
</feature>
<dbReference type="Gene3D" id="2.40.30.10">
    <property type="entry name" value="Translation factors"/>
    <property type="match status" value="1"/>
</dbReference>
<dbReference type="PANTHER" id="PTHR11972">
    <property type="entry name" value="NADPH OXIDASE"/>
    <property type="match status" value="1"/>
</dbReference>
<dbReference type="PRINTS" id="PR00466">
    <property type="entry name" value="GP91PHOX"/>
</dbReference>
<name>A0AAD5SHU4_9FUNG</name>
<dbReference type="Gene3D" id="3.40.50.80">
    <property type="entry name" value="Nucleotide-binding domain of ferredoxin-NADP reductase (FNR) module"/>
    <property type="match status" value="2"/>
</dbReference>
<dbReference type="SUPFAM" id="SSF63380">
    <property type="entry name" value="Riboflavin synthase domain-like"/>
    <property type="match status" value="1"/>
</dbReference>
<protein>
    <submittedName>
        <fullName evidence="5">NADPH oxidase 4</fullName>
    </submittedName>
</protein>
<dbReference type="AlphaFoldDB" id="A0AAD5SHU4"/>
<keyword evidence="1" id="KW-0249">Electron transport</keyword>
<dbReference type="InterPro" id="IPR039261">
    <property type="entry name" value="FNR_nucleotide-bd"/>
</dbReference>
<dbReference type="InterPro" id="IPR017927">
    <property type="entry name" value="FAD-bd_FR_type"/>
</dbReference>
<keyword evidence="2" id="KW-0560">Oxidoreductase</keyword>
<dbReference type="InterPro" id="IPR013112">
    <property type="entry name" value="FAD-bd_8"/>
</dbReference>
<dbReference type="PANTHER" id="PTHR11972:SF153">
    <property type="entry name" value="SUPEROXIDE-GENERATING NADPH OXIDASE HEAVY CHAIN SUBUNIT A"/>
    <property type="match status" value="1"/>
</dbReference>
<sequence length="566" mass="63122">MCTHGMWGFFESFVHRDIAWYTGLRCWHVTAPGLIVYLLDFIYGMIAVRTWAKCEVIAAKEYDCGIMEVTFKSRRPGRAKKGRYIRIRCPSVSLYETHPFTLTTDPSKSDHWTLHISVSGDWTRKFRDALIKSNGNYPDVMVEGPFGAPTEDIKRWDHVICVAAGIGVTPFIPLLRSLADPTAPGPRKIALHWVYRDLRIYNVFEPYIQAILSERVELTFHYSGKVDQKALALITRMLRDHHTVKYVDNGDSPRAPPPGTMPMVNRVPSTETLDTLVSKSPENAYLSSSPQSANLPRHNSNASQSTTGSGYNRGRLNSDAPLMTPTQFGKEAHRNASTATNATAINFSPNTRFRSDSESSASPYGSSVPYGQSPTYDPVGYLNPVKGGKDAFRSPSETSTKTFVSFSGNRNTFLADDDFLAMYATPLQDLESAYTPSQQLGGQGVNYSQQSPPQPPPRDEKSGLHPHGFVTTHFSTNTPSLTRTTSKRTRARMGVGFHIETTRPDFQKILERALSRWPEAREVGVFLCGAKAISVQLHKACTVVTANERKSRGHDGVLFYYNKETF</sequence>
<dbReference type="SUPFAM" id="SSF52343">
    <property type="entry name" value="Ferredoxin reductase-like, C-terminal NADP-linked domain"/>
    <property type="match status" value="1"/>
</dbReference>
<dbReference type="InterPro" id="IPR050369">
    <property type="entry name" value="RBOH/FRE"/>
</dbReference>
<dbReference type="EMBL" id="JADGJD010000111">
    <property type="protein sequence ID" value="KAJ3054862.1"/>
    <property type="molecule type" value="Genomic_DNA"/>
</dbReference>
<dbReference type="InterPro" id="IPR013121">
    <property type="entry name" value="Fe_red_NAD-bd_6"/>
</dbReference>
<evidence type="ECO:0000313" key="6">
    <source>
        <dbReference type="Proteomes" id="UP001212841"/>
    </source>
</evidence>
<reference evidence="5" key="1">
    <citation type="submission" date="2020-05" db="EMBL/GenBank/DDBJ databases">
        <title>Phylogenomic resolution of chytrid fungi.</title>
        <authorList>
            <person name="Stajich J.E."/>
            <person name="Amses K."/>
            <person name="Simmons R."/>
            <person name="Seto K."/>
            <person name="Myers J."/>
            <person name="Bonds A."/>
            <person name="Quandt C.A."/>
            <person name="Barry K."/>
            <person name="Liu P."/>
            <person name="Grigoriev I."/>
            <person name="Longcore J.E."/>
            <person name="James T.Y."/>
        </authorList>
    </citation>
    <scope>NUCLEOTIDE SEQUENCE</scope>
    <source>
        <strain evidence="5">JEL0318</strain>
    </source>
</reference>
<proteinExistence type="predicted"/>
<comment type="caution">
    <text evidence="5">The sequence shown here is derived from an EMBL/GenBank/DDBJ whole genome shotgun (WGS) entry which is preliminary data.</text>
</comment>
<accession>A0AAD5SHU4</accession>
<feature type="region of interest" description="Disordered" evidence="3">
    <location>
        <begin position="246"/>
        <end position="266"/>
    </location>
</feature>
<dbReference type="GO" id="GO:0005886">
    <property type="term" value="C:plasma membrane"/>
    <property type="evidence" value="ECO:0007669"/>
    <property type="project" value="TreeGrafter"/>
</dbReference>
<dbReference type="GO" id="GO:0016491">
    <property type="term" value="F:oxidoreductase activity"/>
    <property type="evidence" value="ECO:0007669"/>
    <property type="project" value="UniProtKB-KW"/>
</dbReference>
<dbReference type="InterPro" id="IPR000778">
    <property type="entry name" value="Cyt_b245_heavy_chain"/>
</dbReference>
<dbReference type="Pfam" id="PF08022">
    <property type="entry name" value="FAD_binding_8"/>
    <property type="match status" value="1"/>
</dbReference>
<dbReference type="Pfam" id="PF08030">
    <property type="entry name" value="NAD_binding_6"/>
    <property type="match status" value="1"/>
</dbReference>
<keyword evidence="1" id="KW-0813">Transport</keyword>
<feature type="region of interest" description="Disordered" evidence="3">
    <location>
        <begin position="436"/>
        <end position="487"/>
    </location>
</feature>
<feature type="compositionally biased region" description="Low complexity" evidence="3">
    <location>
        <begin position="335"/>
        <end position="346"/>
    </location>
</feature>
<dbReference type="PROSITE" id="PS51384">
    <property type="entry name" value="FAD_FR"/>
    <property type="match status" value="1"/>
</dbReference>
<feature type="region of interest" description="Disordered" evidence="3">
    <location>
        <begin position="282"/>
        <end position="373"/>
    </location>
</feature>
<gene>
    <name evidence="5" type="primary">NOX4</name>
    <name evidence="5" type="ORF">HK097_000618</name>
</gene>
<dbReference type="Proteomes" id="UP001212841">
    <property type="component" value="Unassembled WGS sequence"/>
</dbReference>
<evidence type="ECO:0000259" key="4">
    <source>
        <dbReference type="PROSITE" id="PS51384"/>
    </source>
</evidence>
<organism evidence="5 6">
    <name type="scientific">Rhizophlyctis rosea</name>
    <dbReference type="NCBI Taxonomy" id="64517"/>
    <lineage>
        <taxon>Eukaryota</taxon>
        <taxon>Fungi</taxon>
        <taxon>Fungi incertae sedis</taxon>
        <taxon>Chytridiomycota</taxon>
        <taxon>Chytridiomycota incertae sedis</taxon>
        <taxon>Chytridiomycetes</taxon>
        <taxon>Rhizophlyctidales</taxon>
        <taxon>Rhizophlyctidaceae</taxon>
        <taxon>Rhizophlyctis</taxon>
    </lineage>
</organism>
<feature type="domain" description="FAD-binding FR-type" evidence="4">
    <location>
        <begin position="49"/>
        <end position="152"/>
    </location>
</feature>